<dbReference type="RefSeq" id="WP_176335183.1">
    <property type="nucleotide sequence ID" value="NZ_BAAAEF010000002.1"/>
</dbReference>
<dbReference type="InterPro" id="IPR036388">
    <property type="entry name" value="WH-like_DNA-bd_sf"/>
</dbReference>
<dbReference type="Gene3D" id="3.40.190.10">
    <property type="entry name" value="Periplasmic binding protein-like II"/>
    <property type="match status" value="2"/>
</dbReference>
<dbReference type="Proteomes" id="UP000509371">
    <property type="component" value="Chromosome"/>
</dbReference>
<dbReference type="PANTHER" id="PTHR30118:SF15">
    <property type="entry name" value="TRANSCRIPTIONAL REGULATORY PROTEIN"/>
    <property type="match status" value="1"/>
</dbReference>
<evidence type="ECO:0000313" key="7">
    <source>
        <dbReference type="Proteomes" id="UP000509371"/>
    </source>
</evidence>
<dbReference type="KEGG" id="mpri:MP3633_1687"/>
<keyword evidence="2" id="KW-0805">Transcription regulation</keyword>
<keyword evidence="4" id="KW-0804">Transcription</keyword>
<dbReference type="GO" id="GO:0003700">
    <property type="term" value="F:DNA-binding transcription factor activity"/>
    <property type="evidence" value="ECO:0007669"/>
    <property type="project" value="InterPro"/>
</dbReference>
<dbReference type="PANTHER" id="PTHR30118">
    <property type="entry name" value="HTH-TYPE TRANSCRIPTIONAL REGULATOR LEUO-RELATED"/>
    <property type="match status" value="1"/>
</dbReference>
<evidence type="ECO:0000256" key="1">
    <source>
        <dbReference type="ARBA" id="ARBA00009437"/>
    </source>
</evidence>
<name>A0A859CVD7_9GAMM</name>
<keyword evidence="3" id="KW-0238">DNA-binding</keyword>
<dbReference type="AlphaFoldDB" id="A0A859CVD7"/>
<dbReference type="Pfam" id="PF00126">
    <property type="entry name" value="HTH_1"/>
    <property type="match status" value="1"/>
</dbReference>
<dbReference type="GO" id="GO:0003677">
    <property type="term" value="F:DNA binding"/>
    <property type="evidence" value="ECO:0007669"/>
    <property type="project" value="UniProtKB-KW"/>
</dbReference>
<sequence length="301" mass="34409">MANIDLNLIRTFVMLYDTRSVTITAEQLFVTQPSVSYALSRLRDIFKDRLFIKTKGGMEPTATALQLYDELNQSLSKIENTIANVLHFDPAQSQKRFCVAMTDLGEMALLPPIFARLQKEAPNVEMEVVPLEIDKVDEWMSSGKIDAVICSRQLNNQNIERHIIFEERYVCIINEKFAPLSHELTMLQFMSHKHALVTRSQGHGATEEVLSRLGEKRKVSLEVSHFSILPSVLAKTELIAILPYKIATFFSESNPLKIYELPFTVPAFEVALHWQSRHNQSLSHRWFRNLIANALSDPQSH</sequence>
<gene>
    <name evidence="6" type="ORF">MP3633_1687</name>
</gene>
<organism evidence="6 7">
    <name type="scientific">Marinomonas primoryensis</name>
    <dbReference type="NCBI Taxonomy" id="178399"/>
    <lineage>
        <taxon>Bacteria</taxon>
        <taxon>Pseudomonadati</taxon>
        <taxon>Pseudomonadota</taxon>
        <taxon>Gammaproteobacteria</taxon>
        <taxon>Oceanospirillales</taxon>
        <taxon>Oceanospirillaceae</taxon>
        <taxon>Marinomonas</taxon>
    </lineage>
</organism>
<dbReference type="InterPro" id="IPR005119">
    <property type="entry name" value="LysR_subst-bd"/>
</dbReference>
<dbReference type="CDD" id="cd08459">
    <property type="entry name" value="PBP2_DntR_NahR_LinR_like"/>
    <property type="match status" value="1"/>
</dbReference>
<dbReference type="SUPFAM" id="SSF46785">
    <property type="entry name" value="Winged helix' DNA-binding domain"/>
    <property type="match status" value="1"/>
</dbReference>
<evidence type="ECO:0000256" key="2">
    <source>
        <dbReference type="ARBA" id="ARBA00023015"/>
    </source>
</evidence>
<dbReference type="PROSITE" id="PS50931">
    <property type="entry name" value="HTH_LYSR"/>
    <property type="match status" value="1"/>
</dbReference>
<dbReference type="SUPFAM" id="SSF53850">
    <property type="entry name" value="Periplasmic binding protein-like II"/>
    <property type="match status" value="1"/>
</dbReference>
<evidence type="ECO:0000256" key="3">
    <source>
        <dbReference type="ARBA" id="ARBA00023125"/>
    </source>
</evidence>
<evidence type="ECO:0000259" key="5">
    <source>
        <dbReference type="PROSITE" id="PS50931"/>
    </source>
</evidence>
<comment type="similarity">
    <text evidence="1">Belongs to the LysR transcriptional regulatory family.</text>
</comment>
<reference evidence="6 7" key="1">
    <citation type="submission" date="2020-06" db="EMBL/GenBank/DDBJ databases">
        <authorList>
            <person name="Voronona O.L."/>
            <person name="Aksenova E.I."/>
            <person name="Kunda M.S."/>
            <person name="Semenov A.N."/>
            <person name="Ryzhova N."/>
        </authorList>
    </citation>
    <scope>NUCLEOTIDE SEQUENCE [LARGE SCALE GENOMIC DNA]</scope>
    <source>
        <strain evidence="6 7">MPKMM3633</strain>
    </source>
</reference>
<evidence type="ECO:0000256" key="4">
    <source>
        <dbReference type="ARBA" id="ARBA00023163"/>
    </source>
</evidence>
<dbReference type="InterPro" id="IPR000847">
    <property type="entry name" value="LysR_HTH_N"/>
</dbReference>
<dbReference type="Pfam" id="PF03466">
    <property type="entry name" value="LysR_substrate"/>
    <property type="match status" value="1"/>
</dbReference>
<evidence type="ECO:0000313" key="6">
    <source>
        <dbReference type="EMBL" id="QKK80416.1"/>
    </source>
</evidence>
<dbReference type="InterPro" id="IPR036390">
    <property type="entry name" value="WH_DNA-bd_sf"/>
</dbReference>
<protein>
    <submittedName>
        <fullName evidence="6">LysR family transcriptional regulator</fullName>
    </submittedName>
</protein>
<accession>A0A859CVD7</accession>
<proteinExistence type="inferred from homology"/>
<feature type="domain" description="HTH lysR-type" evidence="5">
    <location>
        <begin position="4"/>
        <end position="61"/>
    </location>
</feature>
<dbReference type="InterPro" id="IPR050389">
    <property type="entry name" value="LysR-type_TF"/>
</dbReference>
<dbReference type="EMBL" id="CP054301">
    <property type="protein sequence ID" value="QKK80416.1"/>
    <property type="molecule type" value="Genomic_DNA"/>
</dbReference>
<dbReference type="Gene3D" id="1.10.10.10">
    <property type="entry name" value="Winged helix-like DNA-binding domain superfamily/Winged helix DNA-binding domain"/>
    <property type="match status" value="1"/>
</dbReference>